<keyword evidence="7" id="KW-1185">Reference proteome</keyword>
<dbReference type="InterPro" id="IPR013882">
    <property type="entry name" value="Ctp1_C"/>
</dbReference>
<evidence type="ECO:0000256" key="4">
    <source>
        <dbReference type="SAM" id="MobiDB-lite"/>
    </source>
</evidence>
<keyword evidence="2" id="KW-0227">DNA damage</keyword>
<evidence type="ECO:0000259" key="5">
    <source>
        <dbReference type="Pfam" id="PF08573"/>
    </source>
</evidence>
<evidence type="ECO:0000256" key="2">
    <source>
        <dbReference type="ARBA" id="ARBA00022763"/>
    </source>
</evidence>
<feature type="region of interest" description="Disordered" evidence="4">
    <location>
        <begin position="183"/>
        <end position="229"/>
    </location>
</feature>
<dbReference type="STRING" id="1230383.A0A1M8A7K8"/>
<evidence type="ECO:0000313" key="7">
    <source>
        <dbReference type="Proteomes" id="UP000186303"/>
    </source>
</evidence>
<comment type="subcellular location">
    <subcellularLocation>
        <location evidence="1">Nucleus</location>
    </subcellularLocation>
</comment>
<accession>A0A1M8A7K8</accession>
<organism evidence="6 7">
    <name type="scientific">Malassezia sympodialis (strain ATCC 42132)</name>
    <name type="common">Atopic eczema-associated yeast</name>
    <dbReference type="NCBI Taxonomy" id="1230383"/>
    <lineage>
        <taxon>Eukaryota</taxon>
        <taxon>Fungi</taxon>
        <taxon>Dikarya</taxon>
        <taxon>Basidiomycota</taxon>
        <taxon>Ustilaginomycotina</taxon>
        <taxon>Malasseziomycetes</taxon>
        <taxon>Malasseziales</taxon>
        <taxon>Malasseziaceae</taxon>
        <taxon>Malassezia</taxon>
    </lineage>
</organism>
<evidence type="ECO:0000313" key="6">
    <source>
        <dbReference type="EMBL" id="SHO78379.1"/>
    </source>
</evidence>
<dbReference type="GO" id="GO:0006281">
    <property type="term" value="P:DNA repair"/>
    <property type="evidence" value="ECO:0007669"/>
    <property type="project" value="InterPro"/>
</dbReference>
<keyword evidence="3" id="KW-0539">Nucleus</keyword>
<feature type="compositionally biased region" description="Low complexity" evidence="4">
    <location>
        <begin position="92"/>
        <end position="102"/>
    </location>
</feature>
<dbReference type="GO" id="GO:0005634">
    <property type="term" value="C:nucleus"/>
    <property type="evidence" value="ECO:0007669"/>
    <property type="project" value="UniProtKB-SubCell"/>
</dbReference>
<evidence type="ECO:0000256" key="1">
    <source>
        <dbReference type="ARBA" id="ARBA00004123"/>
    </source>
</evidence>
<dbReference type="Pfam" id="PF08573">
    <property type="entry name" value="SAE2"/>
    <property type="match status" value="1"/>
</dbReference>
<dbReference type="VEuPathDB" id="FungiDB:MSYG_2722"/>
<dbReference type="EMBL" id="LT671824">
    <property type="protein sequence ID" value="SHO78379.1"/>
    <property type="molecule type" value="Genomic_DNA"/>
</dbReference>
<dbReference type="Proteomes" id="UP000186303">
    <property type="component" value="Chromosome 4"/>
</dbReference>
<proteinExistence type="predicted"/>
<gene>
    <name evidence="6" type="ORF">MSYG_2722</name>
</gene>
<reference evidence="7" key="1">
    <citation type="journal article" date="2017" name="Nucleic Acids Res.">
        <title>Proteogenomics produces comprehensive and highly accurate protein-coding gene annotation in a complete genome assembly of Malassezia sympodialis.</title>
        <authorList>
            <person name="Zhu Y."/>
            <person name="Engstroem P.G."/>
            <person name="Tellgren-Roth C."/>
            <person name="Baudo C.D."/>
            <person name="Kennell J.C."/>
            <person name="Sun S."/>
            <person name="Billmyre R.B."/>
            <person name="Schroeder M.S."/>
            <person name="Andersson A."/>
            <person name="Holm T."/>
            <person name="Sigurgeirsson B."/>
            <person name="Wu G."/>
            <person name="Sankaranarayanan S.R."/>
            <person name="Siddharthan R."/>
            <person name="Sanyal K."/>
            <person name="Lundeberg J."/>
            <person name="Nystedt B."/>
            <person name="Boekhout T."/>
            <person name="Dawson T.L. Jr."/>
            <person name="Heitman J."/>
            <person name="Scheynius A."/>
            <person name="Lehtioe J."/>
        </authorList>
    </citation>
    <scope>NUCLEOTIDE SEQUENCE [LARGE SCALE GENOMIC DNA]</scope>
    <source>
        <strain evidence="7">ATCC 42132</strain>
    </source>
</reference>
<name>A0A1M8A7K8_MALS4</name>
<feature type="domain" description="DNA endonuclease activator Ctp1 C-terminal" evidence="5">
    <location>
        <begin position="195"/>
        <end position="215"/>
    </location>
</feature>
<feature type="region of interest" description="Disordered" evidence="4">
    <location>
        <begin position="139"/>
        <end position="166"/>
    </location>
</feature>
<feature type="region of interest" description="Disordered" evidence="4">
    <location>
        <begin position="85"/>
        <end position="105"/>
    </location>
</feature>
<dbReference type="AlphaFoldDB" id="A0A1M8A7K8"/>
<dbReference type="OrthoDB" id="5801062at2759"/>
<sequence length="229" mass="25672">MNDGEASLSASAAAALRHIEQAYQELERCVAGAPLDRAEAAPPADLLAAYLCLKREHAALRAQYETDMRRWLAFKQWWKARLREKRRRRSARPTASPARPAPIKLSPRKAREQILQHRQQVREMMHENPALFKGLGRYSAPPKRTIPRHAPDTPSTAPAHPSEKHTHDCECCRDYYAAVGRGTSEAPAAPSTKRHKSVDPTPPDYWNIGFPSTQEDAPLVSETSSDEPL</sequence>
<protein>
    <recommendedName>
        <fullName evidence="5">DNA endonuclease activator Ctp1 C-terminal domain-containing protein</fullName>
    </recommendedName>
</protein>
<evidence type="ECO:0000256" key="3">
    <source>
        <dbReference type="ARBA" id="ARBA00023242"/>
    </source>
</evidence>